<accession>A0A955L035</accession>
<dbReference type="PANTHER" id="PTHR34477">
    <property type="entry name" value="UPF0213 PROTEIN YHBQ"/>
    <property type="match status" value="1"/>
</dbReference>
<dbReference type="InterPro" id="IPR000305">
    <property type="entry name" value="GIY-YIG_endonuc"/>
</dbReference>
<evidence type="ECO:0000313" key="3">
    <source>
        <dbReference type="EMBL" id="MCA9379714.1"/>
    </source>
</evidence>
<dbReference type="Gene3D" id="3.40.1440.10">
    <property type="entry name" value="GIY-YIG endonuclease"/>
    <property type="match status" value="1"/>
</dbReference>
<dbReference type="InterPro" id="IPR035901">
    <property type="entry name" value="GIY-YIG_endonuc_sf"/>
</dbReference>
<dbReference type="AlphaFoldDB" id="A0A955L035"/>
<feature type="domain" description="GIY-YIG" evidence="2">
    <location>
        <begin position="1"/>
        <end position="77"/>
    </location>
</feature>
<organism evidence="3 4">
    <name type="scientific">Candidatus Dojkabacteria bacterium</name>
    <dbReference type="NCBI Taxonomy" id="2099670"/>
    <lineage>
        <taxon>Bacteria</taxon>
        <taxon>Candidatus Dojkabacteria</taxon>
    </lineage>
</organism>
<dbReference type="PROSITE" id="PS50164">
    <property type="entry name" value="GIY_YIG"/>
    <property type="match status" value="1"/>
</dbReference>
<dbReference type="Pfam" id="PF01541">
    <property type="entry name" value="GIY-YIG"/>
    <property type="match status" value="1"/>
</dbReference>
<reference evidence="3" key="1">
    <citation type="submission" date="2020-04" db="EMBL/GenBank/DDBJ databases">
        <authorList>
            <person name="Zhang T."/>
        </authorList>
    </citation>
    <scope>NUCLEOTIDE SEQUENCE</scope>
    <source>
        <strain evidence="3">HKST-UBA15</strain>
    </source>
</reference>
<sequence>MFYVYVIQSQIDKSWYIGYTKDLDLRIKQHNRGESIHTRKHLPYNLICYFALPNKKDAKRYEKYLKSGYGRRTLKKMLKEYLSI</sequence>
<evidence type="ECO:0000313" key="4">
    <source>
        <dbReference type="Proteomes" id="UP000745577"/>
    </source>
</evidence>
<protein>
    <submittedName>
        <fullName evidence="3">GIY-YIG nuclease family protein</fullName>
    </submittedName>
</protein>
<comment type="caution">
    <text evidence="3">The sequence shown here is derived from an EMBL/GenBank/DDBJ whole genome shotgun (WGS) entry which is preliminary data.</text>
</comment>
<dbReference type="SMART" id="SM00465">
    <property type="entry name" value="GIYc"/>
    <property type="match status" value="1"/>
</dbReference>
<dbReference type="PANTHER" id="PTHR34477:SF1">
    <property type="entry name" value="UPF0213 PROTEIN YHBQ"/>
    <property type="match status" value="1"/>
</dbReference>
<reference evidence="3" key="2">
    <citation type="journal article" date="2021" name="Microbiome">
        <title>Successional dynamics and alternative stable states in a saline activated sludge microbial community over 9 years.</title>
        <authorList>
            <person name="Wang Y."/>
            <person name="Ye J."/>
            <person name="Ju F."/>
            <person name="Liu L."/>
            <person name="Boyd J.A."/>
            <person name="Deng Y."/>
            <person name="Parks D.H."/>
            <person name="Jiang X."/>
            <person name="Yin X."/>
            <person name="Woodcroft B.J."/>
            <person name="Tyson G.W."/>
            <person name="Hugenholtz P."/>
            <person name="Polz M.F."/>
            <person name="Zhang T."/>
        </authorList>
    </citation>
    <scope>NUCLEOTIDE SEQUENCE</scope>
    <source>
        <strain evidence="3">HKST-UBA15</strain>
    </source>
</reference>
<comment type="similarity">
    <text evidence="1">Belongs to the UPF0213 family.</text>
</comment>
<dbReference type="SUPFAM" id="SSF82771">
    <property type="entry name" value="GIY-YIG endonuclease"/>
    <property type="match status" value="1"/>
</dbReference>
<gene>
    <name evidence="3" type="ORF">KC675_00890</name>
</gene>
<evidence type="ECO:0000259" key="2">
    <source>
        <dbReference type="PROSITE" id="PS50164"/>
    </source>
</evidence>
<dbReference type="CDD" id="cd10449">
    <property type="entry name" value="GIY-YIG_SLX1_like"/>
    <property type="match status" value="1"/>
</dbReference>
<proteinExistence type="inferred from homology"/>
<dbReference type="InterPro" id="IPR050190">
    <property type="entry name" value="UPF0213_domain"/>
</dbReference>
<dbReference type="EMBL" id="JAGQLL010000007">
    <property type="protein sequence ID" value="MCA9379714.1"/>
    <property type="molecule type" value="Genomic_DNA"/>
</dbReference>
<dbReference type="Proteomes" id="UP000745577">
    <property type="component" value="Unassembled WGS sequence"/>
</dbReference>
<evidence type="ECO:0000256" key="1">
    <source>
        <dbReference type="ARBA" id="ARBA00007435"/>
    </source>
</evidence>
<name>A0A955L035_9BACT</name>